<dbReference type="GO" id="GO:0048038">
    <property type="term" value="F:quinone binding"/>
    <property type="evidence" value="ECO:0007669"/>
    <property type="project" value="UniProtKB-KW"/>
</dbReference>
<dbReference type="GO" id="GO:0050136">
    <property type="term" value="F:NADH dehydrogenase (quinone) (non-electrogenic) activity"/>
    <property type="evidence" value="ECO:0007669"/>
    <property type="project" value="UniProtKB-UniRule"/>
</dbReference>
<comment type="subunit">
    <text evidence="1">NDH-1 is composed of 14 different subunits. Subunits NuoB, C, D, E, F, and G constitute the peripheral sector of the complex.</text>
</comment>
<dbReference type="Pfam" id="PF00346">
    <property type="entry name" value="Complex1_49kDa"/>
    <property type="match status" value="1"/>
</dbReference>
<accession>A0A7W8DQN4</accession>
<comment type="subcellular location">
    <subcellularLocation>
        <location evidence="1">Cell membrane</location>
        <topology evidence="1">Peripheral membrane protein</topology>
        <orientation evidence="1">Cytoplasmic side</orientation>
    </subcellularLocation>
</comment>
<evidence type="ECO:0000313" key="3">
    <source>
        <dbReference type="EMBL" id="MBB5038688.1"/>
    </source>
</evidence>
<keyword evidence="1" id="KW-1003">Cell membrane</keyword>
<dbReference type="InterPro" id="IPR001135">
    <property type="entry name" value="NADH_Q_OxRdtase_suD"/>
</dbReference>
<dbReference type="Gene3D" id="1.10.645.10">
    <property type="entry name" value="Cytochrome-c3 Hydrogenase, chain B"/>
    <property type="match status" value="1"/>
</dbReference>
<sequence>MPAVTREYESPDTAAKVAMHLDSLEETTTDLVGEKLVLNMGPSHPATHGVLRMILELDGETITKAEPDVGYLHRGDEKIAENMHYNQFVPYTDRLDYLAPLANNVAYALAVEKLMGWEVPERGRAIRVICCELARISAHLLGVGVFAMDVGAMTVFLYTFTEREKIYNLCEQLTGARFTTSYTRVGGQIRDLPDGFTESVLKFLAEVEPVIDEIDKLLTRNAIFIARTQDIGVITKADAIAYGLSGPNLRGSGVEHDLRKTNPYLDYEKYEFDVPIGTKGDCYDRYLVRMEEMRQSVRILRQVFAKLPGGPINVADAKGLLPNKDRVLMKMEELIHHFIIATQGIDAPAGEVYFGAENPKGELGFYIHSKGGGVPYRLKIRSPSFVNLSILSKIMPGHMLSDIPSVLGSLDFVMGECDR</sequence>
<keyword evidence="1" id="KW-1278">Translocase</keyword>
<dbReference type="InterPro" id="IPR022885">
    <property type="entry name" value="NDH1_su_D/H"/>
</dbReference>
<dbReference type="SUPFAM" id="SSF56762">
    <property type="entry name" value="HydB/Nqo4-like"/>
    <property type="match status" value="1"/>
</dbReference>
<keyword evidence="1" id="KW-0472">Membrane</keyword>
<keyword evidence="1" id="KW-0874">Quinone</keyword>
<comment type="function">
    <text evidence="1">NDH-1 shuttles electrons from NADH, via FMN and iron-sulfur (Fe-S) centers, to quinones in the respiratory chain. The immediate electron acceptor for the enzyme in this species is believed to be ubiquinone. Couples the redox reaction to proton translocation (for every two electrons transferred, four hydrogen ions are translocated across the cytoplasmic membrane), and thus conserves the redox energy in a proton gradient.</text>
</comment>
<proteinExistence type="inferred from homology"/>
<keyword evidence="4" id="KW-1185">Reference proteome</keyword>
<dbReference type="GO" id="GO:0005886">
    <property type="term" value="C:plasma membrane"/>
    <property type="evidence" value="ECO:0007669"/>
    <property type="project" value="UniProtKB-SubCell"/>
</dbReference>
<keyword evidence="1" id="KW-0830">Ubiquinone</keyword>
<keyword evidence="1" id="KW-0520">NAD</keyword>
<name>A0A7W8DQN4_9BACT</name>
<dbReference type="PANTHER" id="PTHR11993:SF10">
    <property type="entry name" value="NADH DEHYDROGENASE [UBIQUINONE] IRON-SULFUR PROTEIN 2, MITOCHONDRIAL"/>
    <property type="match status" value="1"/>
</dbReference>
<reference evidence="3 4" key="1">
    <citation type="submission" date="2020-08" db="EMBL/GenBank/DDBJ databases">
        <title>Genomic Encyclopedia of Type Strains, Phase IV (KMG-IV): sequencing the most valuable type-strain genomes for metagenomic binning, comparative biology and taxonomic classification.</title>
        <authorList>
            <person name="Goeker M."/>
        </authorList>
    </citation>
    <scope>NUCLEOTIDE SEQUENCE [LARGE SCALE GENOMIC DNA]</scope>
    <source>
        <strain evidence="3 4">DSM 12251</strain>
    </source>
</reference>
<gene>
    <name evidence="1" type="primary">nuoD</name>
    <name evidence="3" type="ORF">HNQ64_002951</name>
</gene>
<evidence type="ECO:0000256" key="1">
    <source>
        <dbReference type="HAMAP-Rule" id="MF_01358"/>
    </source>
</evidence>
<comment type="catalytic activity">
    <reaction evidence="1">
        <text>a quinone + NADH + 5 H(+)(in) = a quinol + NAD(+) + 4 H(+)(out)</text>
        <dbReference type="Rhea" id="RHEA:57888"/>
        <dbReference type="ChEBI" id="CHEBI:15378"/>
        <dbReference type="ChEBI" id="CHEBI:24646"/>
        <dbReference type="ChEBI" id="CHEBI:57540"/>
        <dbReference type="ChEBI" id="CHEBI:57945"/>
        <dbReference type="ChEBI" id="CHEBI:132124"/>
    </reaction>
</comment>
<dbReference type="PANTHER" id="PTHR11993">
    <property type="entry name" value="NADH-UBIQUINONE OXIDOREDUCTASE 49 KDA SUBUNIT"/>
    <property type="match status" value="1"/>
</dbReference>
<comment type="similarity">
    <text evidence="1">Belongs to the complex I 49 kDa subunit family.</text>
</comment>
<dbReference type="NCBIfam" id="TIGR01962">
    <property type="entry name" value="NuoD"/>
    <property type="match status" value="1"/>
</dbReference>
<evidence type="ECO:0000313" key="4">
    <source>
        <dbReference type="Proteomes" id="UP000534294"/>
    </source>
</evidence>
<organism evidence="3 4">
    <name type="scientific">Prosthecobacter dejongeii</name>
    <dbReference type="NCBI Taxonomy" id="48465"/>
    <lineage>
        <taxon>Bacteria</taxon>
        <taxon>Pseudomonadati</taxon>
        <taxon>Verrucomicrobiota</taxon>
        <taxon>Verrucomicrobiia</taxon>
        <taxon>Verrucomicrobiales</taxon>
        <taxon>Verrucomicrobiaceae</taxon>
        <taxon>Prosthecobacter</taxon>
    </lineage>
</organism>
<dbReference type="NCBIfam" id="NF004739">
    <property type="entry name" value="PRK06075.1"/>
    <property type="match status" value="1"/>
</dbReference>
<dbReference type="Proteomes" id="UP000534294">
    <property type="component" value="Unassembled WGS sequence"/>
</dbReference>
<dbReference type="EMBL" id="JACHIF010000005">
    <property type="protein sequence ID" value="MBB5038688.1"/>
    <property type="molecule type" value="Genomic_DNA"/>
</dbReference>
<dbReference type="InterPro" id="IPR029014">
    <property type="entry name" value="NiFe-Hase_large"/>
</dbReference>
<evidence type="ECO:0000259" key="2">
    <source>
        <dbReference type="Pfam" id="PF00346"/>
    </source>
</evidence>
<feature type="domain" description="NADH-quinone oxidoreductase subunit D" evidence="2">
    <location>
        <begin position="149"/>
        <end position="419"/>
    </location>
</feature>
<keyword evidence="1" id="KW-0813">Transport</keyword>
<dbReference type="HAMAP" id="MF_01358">
    <property type="entry name" value="NDH1_NuoD"/>
    <property type="match status" value="1"/>
</dbReference>
<dbReference type="EC" id="7.1.1.-" evidence="1"/>
<dbReference type="RefSeq" id="WP_184209713.1">
    <property type="nucleotide sequence ID" value="NZ_JACHIF010000005.1"/>
</dbReference>
<dbReference type="GO" id="GO:0051287">
    <property type="term" value="F:NAD binding"/>
    <property type="evidence" value="ECO:0007669"/>
    <property type="project" value="InterPro"/>
</dbReference>
<protein>
    <recommendedName>
        <fullName evidence="1">NADH-quinone oxidoreductase subunit D</fullName>
        <ecNumber evidence="1">7.1.1.-</ecNumber>
    </recommendedName>
    <alternativeName>
        <fullName evidence="1">NADH dehydrogenase I subunit D</fullName>
    </alternativeName>
    <alternativeName>
        <fullName evidence="1">NDH-1 subunit D</fullName>
    </alternativeName>
</protein>
<comment type="caution">
    <text evidence="3">The sequence shown here is derived from an EMBL/GenBank/DDBJ whole genome shotgun (WGS) entry which is preliminary data.</text>
</comment>
<dbReference type="AlphaFoldDB" id="A0A7W8DQN4"/>